<feature type="compositionally biased region" description="Pro residues" evidence="1">
    <location>
        <begin position="383"/>
        <end position="394"/>
    </location>
</feature>
<keyword evidence="2" id="KW-0812">Transmembrane</keyword>
<dbReference type="KEGG" id="tfu:Tfu_2615"/>
<dbReference type="AlphaFoldDB" id="Q47LM4"/>
<feature type="compositionally biased region" description="Low complexity" evidence="1">
    <location>
        <begin position="111"/>
        <end position="126"/>
    </location>
</feature>
<reference evidence="3" key="1">
    <citation type="submission" date="2005-07" db="EMBL/GenBank/DDBJ databases">
        <title>Complete sequence of Thermobifida fusca YX.</title>
        <authorList>
            <consortium name="US DOE Joint Genome Institute"/>
            <person name="Copeland A."/>
            <person name="Lucas S."/>
            <person name="Lapidus A."/>
            <person name="Barry K."/>
            <person name="Detter J.C."/>
            <person name="Glavina T."/>
            <person name="Hammon N."/>
            <person name="Israni S."/>
            <person name="Pitluck S."/>
            <person name="Di Bartolo G."/>
            <person name="Chain P."/>
            <person name="Schmutz J."/>
            <person name="Larimer F."/>
            <person name="Land M."/>
            <person name="Lykidis A."/>
            <person name="Richardson P."/>
        </authorList>
    </citation>
    <scope>NUCLEOTIDE SEQUENCE</scope>
    <source>
        <strain evidence="3">YX</strain>
    </source>
</reference>
<feature type="compositionally biased region" description="Low complexity" evidence="1">
    <location>
        <begin position="172"/>
        <end position="213"/>
    </location>
</feature>
<evidence type="ECO:0000256" key="1">
    <source>
        <dbReference type="SAM" id="MobiDB-lite"/>
    </source>
</evidence>
<feature type="compositionally biased region" description="Low complexity" evidence="1">
    <location>
        <begin position="351"/>
        <end position="382"/>
    </location>
</feature>
<feature type="compositionally biased region" description="Pro residues" evidence="1">
    <location>
        <begin position="65"/>
        <end position="83"/>
    </location>
</feature>
<feature type="compositionally biased region" description="Pro residues" evidence="1">
    <location>
        <begin position="318"/>
        <end position="350"/>
    </location>
</feature>
<feature type="transmembrane region" description="Helical" evidence="2">
    <location>
        <begin position="501"/>
        <end position="522"/>
    </location>
</feature>
<feature type="compositionally biased region" description="Pro residues" evidence="1">
    <location>
        <begin position="214"/>
        <end position="246"/>
    </location>
</feature>
<feature type="compositionally biased region" description="Low complexity" evidence="1">
    <location>
        <begin position="303"/>
        <end position="317"/>
    </location>
</feature>
<evidence type="ECO:0000313" key="3">
    <source>
        <dbReference type="EMBL" id="AAZ56648.1"/>
    </source>
</evidence>
<evidence type="ECO:0000256" key="2">
    <source>
        <dbReference type="SAM" id="Phobius"/>
    </source>
</evidence>
<organism evidence="3">
    <name type="scientific">Thermobifida fusca (strain YX)</name>
    <dbReference type="NCBI Taxonomy" id="269800"/>
    <lineage>
        <taxon>Bacteria</taxon>
        <taxon>Bacillati</taxon>
        <taxon>Actinomycetota</taxon>
        <taxon>Actinomycetes</taxon>
        <taxon>Streptosporangiales</taxon>
        <taxon>Nocardiopsidaceae</taxon>
        <taxon>Thermobifida</taxon>
    </lineage>
</organism>
<sequence length="716" mass="71456">MSGETPHRSPRFFCSAPGGVSARTCDAPTGLFAPLVRFAASRPILNRREYGIRDEARGGVQPFAAPLPAPGQHPESPIAPQPNEPADGPTPLRPSFPPPPADPHQGADETAQAPRSASSLPSSPSSQGHDLLGLESQSPLGPMPSTARPPQPSPGQPGPSGPQPAPGHASTGPQPAQGQPVPAGPHPGQGQPALTGPQPAQGQPGPTQGQPMTGPQPPQGQPGPGQPPGPPPRQAPPAGPPLPPAGAAPSGPQQGPAAWNAPSGAQPRLPAPAQGGSSAPPPQPSPAPPVPGPGHPVPPGPQPAQGQPGPAQGQPMTGPQPPQGQPGPGQPPGPPPRQASPAGPPLPPAGAAPSGPQQGPAAWNAPSGAQPPLAPPAGQAAASPPPTAPFPPQQPTEQPLQGTVLPPGGKAPGAEDATQVVPPVADDATQVVPPVDAAATQAMPPAGAAPSAGRDDIFGGRPMFRDEVAASEPAASTAEMDLSEYDDYVDSQRRRFPARPLLIGAGFVALLLVAGGGAFLLASGGGGSESAAPSPEGGYDVSLVSDESTDPEPLKAGELFAEETVDIDGETFSLLLTDDTDRCDTTAHGDYAAVLTEHDCRQVVRATYANEDGTRAVTVGVAAMANSDGAQAAAEAQDPANTLWFAGLAGQEGSGAERMDIAGGHVASAVWGRYVVFSLAANADGRTPENEDPELEKISAHFIDLALAPLGERAVQ</sequence>
<feature type="compositionally biased region" description="Low complexity" evidence="1">
    <location>
        <begin position="441"/>
        <end position="452"/>
    </location>
</feature>
<dbReference type="HOGENOM" id="CLU_385843_0_0_11"/>
<name>Q47LM4_THEFY</name>
<proteinExistence type="predicted"/>
<feature type="compositionally biased region" description="Pro residues" evidence="1">
    <location>
        <begin position="147"/>
        <end position="165"/>
    </location>
</feature>
<dbReference type="eggNOG" id="ENOG5033WXY">
    <property type="taxonomic scope" value="Bacteria"/>
</dbReference>
<feature type="compositionally biased region" description="Low complexity" evidence="1">
    <location>
        <begin position="529"/>
        <end position="538"/>
    </location>
</feature>
<accession>Q47LM4</accession>
<dbReference type="STRING" id="269800.Tfu_2615"/>
<feature type="compositionally biased region" description="Pro residues" evidence="1">
    <location>
        <begin position="91"/>
        <end position="102"/>
    </location>
</feature>
<protein>
    <submittedName>
        <fullName evidence="3">Uncharacterized protein</fullName>
    </submittedName>
</protein>
<feature type="region of interest" description="Disordered" evidence="1">
    <location>
        <begin position="441"/>
        <end position="460"/>
    </location>
</feature>
<gene>
    <name evidence="3" type="ordered locus">Tfu_2615</name>
</gene>
<keyword evidence="2" id="KW-0472">Membrane</keyword>
<keyword evidence="2" id="KW-1133">Transmembrane helix</keyword>
<feature type="region of interest" description="Disordered" evidence="1">
    <location>
        <begin position="60"/>
        <end position="426"/>
    </location>
</feature>
<feature type="compositionally biased region" description="Pro residues" evidence="1">
    <location>
        <begin position="279"/>
        <end position="302"/>
    </location>
</feature>
<dbReference type="EMBL" id="CP000088">
    <property type="protein sequence ID" value="AAZ56648.1"/>
    <property type="molecule type" value="Genomic_DNA"/>
</dbReference>
<feature type="region of interest" description="Disordered" evidence="1">
    <location>
        <begin position="524"/>
        <end position="551"/>
    </location>
</feature>
<feature type="compositionally biased region" description="Low complexity" evidence="1">
    <location>
        <begin position="247"/>
        <end position="258"/>
    </location>
</feature>